<dbReference type="InterPro" id="IPR024961">
    <property type="entry name" value="T2SS_GspC_N"/>
</dbReference>
<dbReference type="InterPro" id="IPR036034">
    <property type="entry name" value="PDZ_sf"/>
</dbReference>
<evidence type="ECO:0000256" key="6">
    <source>
        <dbReference type="ARBA" id="ARBA00022927"/>
    </source>
</evidence>
<keyword evidence="8" id="KW-0472">Membrane</keyword>
<organism evidence="12 13">
    <name type="scientific">Marinicauda pacifica</name>
    <dbReference type="NCBI Taxonomy" id="1133559"/>
    <lineage>
        <taxon>Bacteria</taxon>
        <taxon>Pseudomonadati</taxon>
        <taxon>Pseudomonadota</taxon>
        <taxon>Alphaproteobacteria</taxon>
        <taxon>Maricaulales</taxon>
        <taxon>Maricaulaceae</taxon>
        <taxon>Marinicauda</taxon>
    </lineage>
</organism>
<comment type="subcellular location">
    <subcellularLocation>
        <location evidence="1">Cell inner membrane</location>
    </subcellularLocation>
</comment>
<evidence type="ECO:0000313" key="12">
    <source>
        <dbReference type="EMBL" id="TGY93107.1"/>
    </source>
</evidence>
<feature type="region of interest" description="Disordered" evidence="9">
    <location>
        <begin position="178"/>
        <end position="201"/>
    </location>
</feature>
<dbReference type="EMBL" id="SRXV01000002">
    <property type="protein sequence ID" value="TGY93107.1"/>
    <property type="molecule type" value="Genomic_DNA"/>
</dbReference>
<evidence type="ECO:0000256" key="8">
    <source>
        <dbReference type="ARBA" id="ARBA00023136"/>
    </source>
</evidence>
<keyword evidence="13" id="KW-1185">Reference proteome</keyword>
<evidence type="ECO:0000313" key="13">
    <source>
        <dbReference type="Proteomes" id="UP000305451"/>
    </source>
</evidence>
<evidence type="ECO:0000259" key="11">
    <source>
        <dbReference type="Pfam" id="PF17820"/>
    </source>
</evidence>
<dbReference type="RefSeq" id="WP_135944824.1">
    <property type="nucleotide sequence ID" value="NZ_BMEI01000002.1"/>
</dbReference>
<dbReference type="Proteomes" id="UP000305451">
    <property type="component" value="Unassembled WGS sequence"/>
</dbReference>
<keyword evidence="7" id="KW-1133">Transmembrane helix</keyword>
<gene>
    <name evidence="12" type="ORF">E5162_08575</name>
</gene>
<dbReference type="Pfam" id="PF11356">
    <property type="entry name" value="T2SSC"/>
    <property type="match status" value="1"/>
</dbReference>
<dbReference type="SUPFAM" id="SSF50156">
    <property type="entry name" value="PDZ domain-like"/>
    <property type="match status" value="1"/>
</dbReference>
<dbReference type="Gene3D" id="2.30.30.830">
    <property type="match status" value="1"/>
</dbReference>
<keyword evidence="2" id="KW-0813">Transport</keyword>
<evidence type="ECO:0000256" key="4">
    <source>
        <dbReference type="ARBA" id="ARBA00022519"/>
    </source>
</evidence>
<feature type="domain" description="Type II secretion system protein GspC N-terminal" evidence="10">
    <location>
        <begin position="32"/>
        <end position="167"/>
    </location>
</feature>
<dbReference type="Gene3D" id="2.30.42.10">
    <property type="match status" value="1"/>
</dbReference>
<protein>
    <submittedName>
        <fullName evidence="12">PDZ domain-containing protein</fullName>
    </submittedName>
</protein>
<dbReference type="GO" id="GO:0005886">
    <property type="term" value="C:plasma membrane"/>
    <property type="evidence" value="ECO:0007669"/>
    <property type="project" value="UniProtKB-SubCell"/>
</dbReference>
<evidence type="ECO:0000256" key="1">
    <source>
        <dbReference type="ARBA" id="ARBA00004533"/>
    </source>
</evidence>
<keyword evidence="6" id="KW-0653">Protein transport</keyword>
<feature type="domain" description="PDZ" evidence="11">
    <location>
        <begin position="230"/>
        <end position="271"/>
    </location>
</feature>
<dbReference type="GO" id="GO:0015031">
    <property type="term" value="P:protein transport"/>
    <property type="evidence" value="ECO:0007669"/>
    <property type="project" value="UniProtKB-KW"/>
</dbReference>
<sequence>MSPVLRTPWPARAATRNGRAVAIARAVAEAALAALIALILARAIWFVAYGAEIDRFDLDPSLIPQTASAREETADLTVLTEGRLFAGSAGPAAAAVEDAPETQLDLTLHGVRRGGDAQSGAAIIEAPGEGQRTLPVNAEIAPGVTLEAIYPDRVIINRRGVRESLYLREERARRTSLLRASEAPEAVTSTATPPPEPLTREDWTRGLRLRPAEDGSGYRVLADSEPRLLERAGLEAGDLITAINGRPLSGPADALDALARLGQGGRARFTLLRDGDARTIEVDL</sequence>
<dbReference type="AlphaFoldDB" id="A0A4S2HAZ8"/>
<dbReference type="OrthoDB" id="7631416at2"/>
<evidence type="ECO:0000256" key="5">
    <source>
        <dbReference type="ARBA" id="ARBA00022692"/>
    </source>
</evidence>
<name>A0A4S2HAZ8_9PROT</name>
<evidence type="ECO:0000256" key="9">
    <source>
        <dbReference type="SAM" id="MobiDB-lite"/>
    </source>
</evidence>
<evidence type="ECO:0000259" key="10">
    <source>
        <dbReference type="Pfam" id="PF11356"/>
    </source>
</evidence>
<keyword evidence="4" id="KW-0997">Cell inner membrane</keyword>
<dbReference type="InterPro" id="IPR041489">
    <property type="entry name" value="PDZ_6"/>
</dbReference>
<comment type="caution">
    <text evidence="12">The sequence shown here is derived from an EMBL/GenBank/DDBJ whole genome shotgun (WGS) entry which is preliminary data.</text>
</comment>
<dbReference type="Pfam" id="PF17820">
    <property type="entry name" value="PDZ_6"/>
    <property type="match status" value="1"/>
</dbReference>
<evidence type="ECO:0000256" key="7">
    <source>
        <dbReference type="ARBA" id="ARBA00022989"/>
    </source>
</evidence>
<evidence type="ECO:0000256" key="2">
    <source>
        <dbReference type="ARBA" id="ARBA00022448"/>
    </source>
</evidence>
<keyword evidence="5" id="KW-0812">Transmembrane</keyword>
<evidence type="ECO:0000256" key="3">
    <source>
        <dbReference type="ARBA" id="ARBA00022475"/>
    </source>
</evidence>
<keyword evidence="3" id="KW-1003">Cell membrane</keyword>
<accession>A0A4S2HAZ8</accession>
<proteinExistence type="predicted"/>
<reference evidence="12 13" key="1">
    <citation type="journal article" date="2013" name="Int. J. Syst. Evol. Microbiol.">
        <title>Marinicauda pacifica gen. nov., sp. nov., a prosthecate alphaproteobacterium of the family Hyphomonadaceae isolated from deep seawater.</title>
        <authorList>
            <person name="Zhang X.Y."/>
            <person name="Li G.W."/>
            <person name="Wang C.S."/>
            <person name="Zhang Y.J."/>
            <person name="Xu X.W."/>
            <person name="Li H."/>
            <person name="Liu A."/>
            <person name="Liu C."/>
            <person name="Xie B.B."/>
            <person name="Qin Q.L."/>
            <person name="Xu Z."/>
            <person name="Chen X.L."/>
            <person name="Zhou B.C."/>
            <person name="Zhang Y.Z."/>
        </authorList>
    </citation>
    <scope>NUCLEOTIDE SEQUENCE [LARGE SCALE GENOMIC DNA]</scope>
    <source>
        <strain evidence="12 13">P-1 km-3</strain>
    </source>
</reference>